<comment type="caution">
    <text evidence="1">The sequence shown here is derived from an EMBL/GenBank/DDBJ whole genome shotgun (WGS) entry which is preliminary data.</text>
</comment>
<dbReference type="Gene3D" id="3.20.20.410">
    <property type="entry name" value="Protein of unknown function UPF0759"/>
    <property type="match status" value="1"/>
</dbReference>
<name>A0A100WD83_MYCCR</name>
<dbReference type="InterPro" id="IPR002763">
    <property type="entry name" value="DUF72"/>
</dbReference>
<dbReference type="InterPro" id="IPR036520">
    <property type="entry name" value="UPF0759_sf"/>
</dbReference>
<evidence type="ECO:0000313" key="2">
    <source>
        <dbReference type="Proteomes" id="UP000069443"/>
    </source>
</evidence>
<dbReference type="OrthoDB" id="9780310at2"/>
<dbReference type="PANTHER" id="PTHR30348:SF4">
    <property type="entry name" value="DUF72 DOMAIN-CONTAINING PROTEIN"/>
    <property type="match status" value="1"/>
</dbReference>
<dbReference type="EMBL" id="BCSY01000045">
    <property type="protein sequence ID" value="GAS95878.1"/>
    <property type="molecule type" value="Genomic_DNA"/>
</dbReference>
<keyword evidence="2" id="KW-1185">Reference proteome</keyword>
<dbReference type="Pfam" id="PF01904">
    <property type="entry name" value="DUF72"/>
    <property type="match status" value="1"/>
</dbReference>
<sequence length="246" mass="28712">MTVRIGTSGWSYDHWTSVLYPPGTPVAKRLFYYVGEFDTVELNASFYRWPRDAVFEGWQRRLPAGFTMTVKAHRGLTHFRRLRNPEPWVDRFERCWRALGPRREALLVQLHPELSRDDALLDHFLTVMPDRIPVAVEFRHDSWHTDDVYTVLERHGASYVVTSGAGLPCVPRATSRLVYVRMHGPDHEKLYAGSYSDHALQWWADRIENWRRDGRDVVVYFNNDGEGNAVYNARTLKRLVGVQTRP</sequence>
<accession>A0A100WD83</accession>
<proteinExistence type="predicted"/>
<dbReference type="STRING" id="228230.RMCC_2844"/>
<dbReference type="SUPFAM" id="SSF117396">
    <property type="entry name" value="TM1631-like"/>
    <property type="match status" value="1"/>
</dbReference>
<organism evidence="1 2">
    <name type="scientific">Mycolicibacterium canariasense</name>
    <name type="common">Mycobacterium canariasense</name>
    <dbReference type="NCBI Taxonomy" id="228230"/>
    <lineage>
        <taxon>Bacteria</taxon>
        <taxon>Bacillati</taxon>
        <taxon>Actinomycetota</taxon>
        <taxon>Actinomycetes</taxon>
        <taxon>Mycobacteriales</taxon>
        <taxon>Mycobacteriaceae</taxon>
        <taxon>Mycolicibacterium</taxon>
    </lineage>
</organism>
<dbReference type="RefSeq" id="WP_062656984.1">
    <property type="nucleotide sequence ID" value="NZ_BCSY01000045.1"/>
</dbReference>
<dbReference type="AlphaFoldDB" id="A0A100WD83"/>
<protein>
    <recommendedName>
        <fullName evidence="3">Sensor histidine kinase</fullName>
    </recommendedName>
</protein>
<dbReference type="PANTHER" id="PTHR30348">
    <property type="entry name" value="UNCHARACTERIZED PROTEIN YECE"/>
    <property type="match status" value="1"/>
</dbReference>
<evidence type="ECO:0008006" key="3">
    <source>
        <dbReference type="Google" id="ProtNLM"/>
    </source>
</evidence>
<reference evidence="2" key="1">
    <citation type="journal article" date="2016" name="Genome Announc.">
        <title>Draft Genome Sequences of Five Rapidly Growing Mycobacterium Species, M. thermoresistibile, M. fortuitum subsp. acetamidolyticum, M. canariasense, M. brisbanense, and M. novocastrense.</title>
        <authorList>
            <person name="Katahira K."/>
            <person name="Ogura Y."/>
            <person name="Gotoh Y."/>
            <person name="Hayashi T."/>
        </authorList>
    </citation>
    <scope>NUCLEOTIDE SEQUENCE [LARGE SCALE GENOMIC DNA]</scope>
    <source>
        <strain evidence="2">JCM15298</strain>
    </source>
</reference>
<dbReference type="Proteomes" id="UP000069443">
    <property type="component" value="Unassembled WGS sequence"/>
</dbReference>
<evidence type="ECO:0000313" key="1">
    <source>
        <dbReference type="EMBL" id="GAS95878.1"/>
    </source>
</evidence>
<reference evidence="2" key="2">
    <citation type="submission" date="2016-02" db="EMBL/GenBank/DDBJ databases">
        <title>Draft genome sequence of five rapidly growing Mycobacterium species.</title>
        <authorList>
            <person name="Katahira K."/>
            <person name="Gotou Y."/>
            <person name="Iida K."/>
            <person name="Ogura Y."/>
            <person name="Hayashi T."/>
        </authorList>
    </citation>
    <scope>NUCLEOTIDE SEQUENCE [LARGE SCALE GENOMIC DNA]</scope>
    <source>
        <strain evidence="2">JCM15298</strain>
    </source>
</reference>
<gene>
    <name evidence="1" type="ORF">RMCC_2844</name>
</gene>